<evidence type="ECO:0000313" key="2">
    <source>
        <dbReference type="EMBL" id="MDQ0688478.1"/>
    </source>
</evidence>
<reference evidence="2 3" key="1">
    <citation type="submission" date="2023-07" db="EMBL/GenBank/DDBJ databases">
        <title>Comparative genomics of wheat-associated soil bacteria to identify genetic determinants of phenazine resistance.</title>
        <authorList>
            <person name="Mouncey N."/>
        </authorList>
    </citation>
    <scope>NUCLEOTIDE SEQUENCE [LARGE SCALE GENOMIC DNA]</scope>
    <source>
        <strain evidence="2 3">W4I19-2</strain>
    </source>
</reference>
<keyword evidence="3" id="KW-1185">Reference proteome</keyword>
<comment type="caution">
    <text evidence="2">The sequence shown here is derived from an EMBL/GenBank/DDBJ whole genome shotgun (WGS) entry which is preliminary data.</text>
</comment>
<feature type="region of interest" description="Disordered" evidence="1">
    <location>
        <begin position="38"/>
        <end position="72"/>
    </location>
</feature>
<evidence type="ECO:0000256" key="1">
    <source>
        <dbReference type="SAM" id="MobiDB-lite"/>
    </source>
</evidence>
<sequence>MPEAARITRWKAGDPTGISSVVSHRHDRECAAWVEKGASKPSYPSASRHGGFSTQPVGGLSMSPGRLTSSPVVMVVSRQKEWNPSQ</sequence>
<gene>
    <name evidence="2" type="ORF">QFZ56_007441</name>
</gene>
<name>A0ABU0QCU3_STRAH</name>
<dbReference type="Proteomes" id="UP001243364">
    <property type="component" value="Unassembled WGS sequence"/>
</dbReference>
<protein>
    <submittedName>
        <fullName evidence="2">Uncharacterized protein</fullName>
    </submittedName>
</protein>
<accession>A0ABU0QCU3</accession>
<dbReference type="EMBL" id="JAUSYA010000001">
    <property type="protein sequence ID" value="MDQ0688478.1"/>
    <property type="molecule type" value="Genomic_DNA"/>
</dbReference>
<evidence type="ECO:0000313" key="3">
    <source>
        <dbReference type="Proteomes" id="UP001243364"/>
    </source>
</evidence>
<feature type="region of interest" description="Disordered" evidence="1">
    <location>
        <begin position="1"/>
        <end position="20"/>
    </location>
</feature>
<organism evidence="2 3">
    <name type="scientific">Streptomyces achromogenes</name>
    <dbReference type="NCBI Taxonomy" id="67255"/>
    <lineage>
        <taxon>Bacteria</taxon>
        <taxon>Bacillati</taxon>
        <taxon>Actinomycetota</taxon>
        <taxon>Actinomycetes</taxon>
        <taxon>Kitasatosporales</taxon>
        <taxon>Streptomycetaceae</taxon>
        <taxon>Streptomyces</taxon>
    </lineage>
</organism>
<proteinExistence type="predicted"/>